<accession>A0ACC0V7D9</accession>
<organism evidence="1 2">
    <name type="scientific">Trichothecium roseum</name>
    <dbReference type="NCBI Taxonomy" id="47278"/>
    <lineage>
        <taxon>Eukaryota</taxon>
        <taxon>Fungi</taxon>
        <taxon>Dikarya</taxon>
        <taxon>Ascomycota</taxon>
        <taxon>Pezizomycotina</taxon>
        <taxon>Sordariomycetes</taxon>
        <taxon>Hypocreomycetidae</taxon>
        <taxon>Hypocreales</taxon>
        <taxon>Hypocreales incertae sedis</taxon>
        <taxon>Trichothecium</taxon>
    </lineage>
</organism>
<protein>
    <submittedName>
        <fullName evidence="1">Uncharacterized protein</fullName>
    </submittedName>
</protein>
<dbReference type="EMBL" id="CM047942">
    <property type="protein sequence ID" value="KAI9902052.1"/>
    <property type="molecule type" value="Genomic_DNA"/>
</dbReference>
<dbReference type="Proteomes" id="UP001163324">
    <property type="component" value="Chromosome 3"/>
</dbReference>
<reference evidence="1" key="1">
    <citation type="submission" date="2022-10" db="EMBL/GenBank/DDBJ databases">
        <title>Complete Genome of Trichothecium roseum strain YXFP-22015, a Plant Pathogen Isolated from Citrus.</title>
        <authorList>
            <person name="Wang Y."/>
            <person name="Zhu L."/>
        </authorList>
    </citation>
    <scope>NUCLEOTIDE SEQUENCE</scope>
    <source>
        <strain evidence="1">YXFP-22015</strain>
    </source>
</reference>
<proteinExistence type="predicted"/>
<sequence>MSLVSQLRAELLTQGLPPPSLALLTQLTTARTPPPPLPSLLATARARILACDLSSASTSTTSSSLRQQPHPVLDTSALPTLPPAAGDAASRESRLPADVFVQVLDVENLSASRWEQVEELEAVERGERTRGREVIRVSAEDDDEANQPHTQTQQTRAPAAGAGGTGGGAGAGKTATHRVTLQDHAGKQVYGLELSRLERLGVGTTLVGEKWLLRRGAAVSRGVVMLTPETCVVLGGKVDAWHRAWVEGRLARLKEAVGGAASGGGGGDRPRPAS</sequence>
<evidence type="ECO:0000313" key="1">
    <source>
        <dbReference type="EMBL" id="KAI9902052.1"/>
    </source>
</evidence>
<evidence type="ECO:0000313" key="2">
    <source>
        <dbReference type="Proteomes" id="UP001163324"/>
    </source>
</evidence>
<comment type="caution">
    <text evidence="1">The sequence shown here is derived from an EMBL/GenBank/DDBJ whole genome shotgun (WGS) entry which is preliminary data.</text>
</comment>
<name>A0ACC0V7D9_9HYPO</name>
<keyword evidence="2" id="KW-1185">Reference proteome</keyword>
<gene>
    <name evidence="1" type="ORF">N3K66_003869</name>
</gene>